<organism evidence="1 2">
    <name type="scientific">Avena sativa</name>
    <name type="common">Oat</name>
    <dbReference type="NCBI Taxonomy" id="4498"/>
    <lineage>
        <taxon>Eukaryota</taxon>
        <taxon>Viridiplantae</taxon>
        <taxon>Streptophyta</taxon>
        <taxon>Embryophyta</taxon>
        <taxon>Tracheophyta</taxon>
        <taxon>Spermatophyta</taxon>
        <taxon>Magnoliopsida</taxon>
        <taxon>Liliopsida</taxon>
        <taxon>Poales</taxon>
        <taxon>Poaceae</taxon>
        <taxon>BOP clade</taxon>
        <taxon>Pooideae</taxon>
        <taxon>Poodae</taxon>
        <taxon>Poeae</taxon>
        <taxon>Poeae Chloroplast Group 1 (Aveneae type)</taxon>
        <taxon>Aveninae</taxon>
        <taxon>Avena</taxon>
    </lineage>
</organism>
<reference evidence="1" key="1">
    <citation type="submission" date="2021-05" db="EMBL/GenBank/DDBJ databases">
        <authorList>
            <person name="Scholz U."/>
            <person name="Mascher M."/>
            <person name="Fiebig A."/>
        </authorList>
    </citation>
    <scope>NUCLEOTIDE SEQUENCE [LARGE SCALE GENOMIC DNA]</scope>
</reference>
<reference evidence="1" key="2">
    <citation type="submission" date="2025-09" db="UniProtKB">
        <authorList>
            <consortium name="EnsemblPlants"/>
        </authorList>
    </citation>
    <scope>IDENTIFICATION</scope>
</reference>
<dbReference type="Proteomes" id="UP001732700">
    <property type="component" value="Chromosome 7D"/>
</dbReference>
<sequence>MSTLFTAMAFSFLPELLTSTLIVCVVLALYFRSKRSNSPLRPIDWPIVGVLPAIVFNLQNIHEYITYVLLSFGHSYKVSTISLSFFFTCDPANVRHIFTSNHANYPKGQGFAEAFDVMRGSFFTVDGELWRRQREKIQSILSNPQILSFTANCCRNKIEQDLVPFLIHMARTTTLFDMNDLMSRVAFDVTAMPIFGTDPCQLSSHMPSVEVSVAMDTVMEVAFFRQIVPECCWKVMRRLKVGREGKLVTAHTVLRKFIKEMVERRKSGCVDGLSPCEAHNLHGRLEKQATNNEQVDILSQYLNDPYYNEDLLCAKLITYMVAGRDTISTTLSWIFYNLSRNPHVLSVIRNELLPIVSSKTSSSCNQGTIIIFNPDETKALVYLNVVLLETLRLYPPTPLERKTVASSDVMPSGHKVHEGEIVIISLYAMGRMKDIWGEDCQDFRPERWLLEDGSKLRYVPSHKFLAFNSGPRMCLGKDIAIMQMKTIMATILWNFDVEVLEGHAVKQKNSALLQMKNGLMVKVKEREIYV</sequence>
<keyword evidence="2" id="KW-1185">Reference proteome</keyword>
<name>A0ACD6AKC7_AVESA</name>
<dbReference type="EnsemblPlants" id="AVESA.00010b.r2.7DG1400340.1">
    <property type="protein sequence ID" value="AVESA.00010b.r2.7DG1400340.1.CDS.1"/>
    <property type="gene ID" value="AVESA.00010b.r2.7DG1400340"/>
</dbReference>
<protein>
    <submittedName>
        <fullName evidence="1">Uncharacterized protein</fullName>
    </submittedName>
</protein>
<evidence type="ECO:0000313" key="2">
    <source>
        <dbReference type="Proteomes" id="UP001732700"/>
    </source>
</evidence>
<evidence type="ECO:0000313" key="1">
    <source>
        <dbReference type="EnsemblPlants" id="AVESA.00010b.r2.7DG1400340.1.CDS.1"/>
    </source>
</evidence>
<proteinExistence type="predicted"/>
<accession>A0ACD6AKC7</accession>